<dbReference type="HOGENOM" id="CLU_2427364_0_0_1"/>
<reference evidence="1 2" key="1">
    <citation type="submission" date="2014-04" db="EMBL/GenBank/DDBJ databases">
        <authorList>
            <consortium name="DOE Joint Genome Institute"/>
            <person name="Kuo A."/>
            <person name="Kohler A."/>
            <person name="Nagy L.G."/>
            <person name="Floudas D."/>
            <person name="Copeland A."/>
            <person name="Barry K.W."/>
            <person name="Cichocki N."/>
            <person name="Veneault-Fourrey C."/>
            <person name="LaButti K."/>
            <person name="Lindquist E.A."/>
            <person name="Lipzen A."/>
            <person name="Lundell T."/>
            <person name="Morin E."/>
            <person name="Murat C."/>
            <person name="Sun H."/>
            <person name="Tunlid A."/>
            <person name="Henrissat B."/>
            <person name="Grigoriev I.V."/>
            <person name="Hibbett D.S."/>
            <person name="Martin F."/>
            <person name="Nordberg H.P."/>
            <person name="Cantor M.N."/>
            <person name="Hua S.X."/>
        </authorList>
    </citation>
    <scope>NUCLEOTIDE SEQUENCE [LARGE SCALE GENOMIC DNA]</scope>
    <source>
        <strain evidence="1 2">LaAM-08-1</strain>
    </source>
</reference>
<sequence>MATHSLNLVLSSPFLVLDMGLRFYHYFFQNALTKYNKSELPNPLDREWEPISYHGYMIASGGLTCFVPFRSVPLRTQLGVHQELCWCFQIS</sequence>
<dbReference type="Proteomes" id="UP000054477">
    <property type="component" value="Unassembled WGS sequence"/>
</dbReference>
<gene>
    <name evidence="1" type="ORF">K443DRAFT_443029</name>
</gene>
<name>A0A0C9Y7M7_9AGAR</name>
<protein>
    <submittedName>
        <fullName evidence="1">Uncharacterized protein</fullName>
    </submittedName>
</protein>
<reference evidence="2" key="2">
    <citation type="submission" date="2015-01" db="EMBL/GenBank/DDBJ databases">
        <title>Evolutionary Origins and Diversification of the Mycorrhizal Mutualists.</title>
        <authorList>
            <consortium name="DOE Joint Genome Institute"/>
            <consortium name="Mycorrhizal Genomics Consortium"/>
            <person name="Kohler A."/>
            <person name="Kuo A."/>
            <person name="Nagy L.G."/>
            <person name="Floudas D."/>
            <person name="Copeland A."/>
            <person name="Barry K.W."/>
            <person name="Cichocki N."/>
            <person name="Veneault-Fourrey C."/>
            <person name="LaButti K."/>
            <person name="Lindquist E.A."/>
            <person name="Lipzen A."/>
            <person name="Lundell T."/>
            <person name="Morin E."/>
            <person name="Murat C."/>
            <person name="Riley R."/>
            <person name="Ohm R."/>
            <person name="Sun H."/>
            <person name="Tunlid A."/>
            <person name="Henrissat B."/>
            <person name="Grigoriev I.V."/>
            <person name="Hibbett D.S."/>
            <person name="Martin F."/>
        </authorList>
    </citation>
    <scope>NUCLEOTIDE SEQUENCE [LARGE SCALE GENOMIC DNA]</scope>
    <source>
        <strain evidence="2">LaAM-08-1</strain>
    </source>
</reference>
<evidence type="ECO:0000313" key="1">
    <source>
        <dbReference type="EMBL" id="KIK04013.1"/>
    </source>
</evidence>
<evidence type="ECO:0000313" key="2">
    <source>
        <dbReference type="Proteomes" id="UP000054477"/>
    </source>
</evidence>
<accession>A0A0C9Y7M7</accession>
<dbReference type="AlphaFoldDB" id="A0A0C9Y7M7"/>
<keyword evidence="2" id="KW-1185">Reference proteome</keyword>
<proteinExistence type="predicted"/>
<dbReference type="EMBL" id="KN838574">
    <property type="protein sequence ID" value="KIK04013.1"/>
    <property type="molecule type" value="Genomic_DNA"/>
</dbReference>
<organism evidence="1 2">
    <name type="scientific">Laccaria amethystina LaAM-08-1</name>
    <dbReference type="NCBI Taxonomy" id="1095629"/>
    <lineage>
        <taxon>Eukaryota</taxon>
        <taxon>Fungi</taxon>
        <taxon>Dikarya</taxon>
        <taxon>Basidiomycota</taxon>
        <taxon>Agaricomycotina</taxon>
        <taxon>Agaricomycetes</taxon>
        <taxon>Agaricomycetidae</taxon>
        <taxon>Agaricales</taxon>
        <taxon>Agaricineae</taxon>
        <taxon>Hydnangiaceae</taxon>
        <taxon>Laccaria</taxon>
    </lineage>
</organism>